<dbReference type="Proteomes" id="UP000464657">
    <property type="component" value="Chromosome"/>
</dbReference>
<accession>A0A7L4ZMU9</accession>
<proteinExistence type="predicted"/>
<keyword evidence="3" id="KW-1185">Reference proteome</keyword>
<reference evidence="2 3" key="1">
    <citation type="journal article" date="2013" name="Int. J. Syst. Evol. Microbiol.">
        <title>Kordia antarctica sp. nov., isolated from Antarctic seawater.</title>
        <authorList>
            <person name="Baek K."/>
            <person name="Choi A."/>
            <person name="Kang I."/>
            <person name="Lee K."/>
            <person name="Cho J.C."/>
        </authorList>
    </citation>
    <scope>NUCLEOTIDE SEQUENCE [LARGE SCALE GENOMIC DNA]</scope>
    <source>
        <strain evidence="2 3">IMCC3317</strain>
    </source>
</reference>
<name>A0A7L4ZMU9_9FLAO</name>
<dbReference type="OrthoDB" id="9773047at2"/>
<evidence type="ECO:0000259" key="1">
    <source>
        <dbReference type="Pfam" id="PF00144"/>
    </source>
</evidence>
<dbReference type="RefSeq" id="WP_160130516.1">
    <property type="nucleotide sequence ID" value="NZ_CP019288.1"/>
</dbReference>
<evidence type="ECO:0000313" key="3">
    <source>
        <dbReference type="Proteomes" id="UP000464657"/>
    </source>
</evidence>
<dbReference type="PANTHER" id="PTHR43283:SF7">
    <property type="entry name" value="BETA-LACTAMASE-RELATED DOMAIN-CONTAINING PROTEIN"/>
    <property type="match status" value="1"/>
</dbReference>
<feature type="domain" description="Beta-lactamase-related" evidence="1">
    <location>
        <begin position="163"/>
        <end position="423"/>
    </location>
</feature>
<dbReference type="InterPro" id="IPR050789">
    <property type="entry name" value="Diverse_Enzym_Activities"/>
</dbReference>
<evidence type="ECO:0000313" key="2">
    <source>
        <dbReference type="EMBL" id="QHI37935.1"/>
    </source>
</evidence>
<protein>
    <recommendedName>
        <fullName evidence="1">Beta-lactamase-related domain-containing protein</fullName>
    </recommendedName>
</protein>
<dbReference type="KEGG" id="kan:IMCC3317_33180"/>
<dbReference type="AlphaFoldDB" id="A0A7L4ZMU9"/>
<dbReference type="InterPro" id="IPR001466">
    <property type="entry name" value="Beta-lactam-related"/>
</dbReference>
<dbReference type="EMBL" id="CP019288">
    <property type="protein sequence ID" value="QHI37935.1"/>
    <property type="molecule type" value="Genomic_DNA"/>
</dbReference>
<dbReference type="InterPro" id="IPR012338">
    <property type="entry name" value="Beta-lactam/transpept-like"/>
</dbReference>
<gene>
    <name evidence="2" type="ORF">IMCC3317_33180</name>
</gene>
<dbReference type="PANTHER" id="PTHR43283">
    <property type="entry name" value="BETA-LACTAMASE-RELATED"/>
    <property type="match status" value="1"/>
</dbReference>
<dbReference type="Gene3D" id="3.40.710.10">
    <property type="entry name" value="DD-peptidase/beta-lactamase superfamily"/>
    <property type="match status" value="1"/>
</dbReference>
<dbReference type="Pfam" id="PF00144">
    <property type="entry name" value="Beta-lactamase"/>
    <property type="match status" value="1"/>
</dbReference>
<dbReference type="SUPFAM" id="SSF56601">
    <property type="entry name" value="beta-lactamase/transpeptidase-like"/>
    <property type="match status" value="1"/>
</dbReference>
<organism evidence="2 3">
    <name type="scientific">Kordia antarctica</name>
    <dbReference type="NCBI Taxonomy" id="1218801"/>
    <lineage>
        <taxon>Bacteria</taxon>
        <taxon>Pseudomonadati</taxon>
        <taxon>Bacteroidota</taxon>
        <taxon>Flavobacteriia</taxon>
        <taxon>Flavobacteriales</taxon>
        <taxon>Flavobacteriaceae</taxon>
        <taxon>Kordia</taxon>
    </lineage>
</organism>
<sequence>MKKALKISLVIIAILAIVVAFNYSRLNIISGYSAKNMSSSVFVAGRTAEFTDKTDNNFGPVNIAVDVVNEATKSASASVYGFMERTAVYRKGLGSVLIDDEYDVSKETPIPYRTNIARMSSYPYGNMEQKDTTFSNVDYDKINNAVNYAFAKENGEDLKKTRAVLIIYKDQILAEQYADGFNKDSRILGWSMTKSLISTMYGVLQYQGKLNVWDKAPIEAWKSDERNAITIHNLLQMNSGLEWEEDYGKISDVTKMLFLEKDMTKSQVEKPLVGKPNETWYYSSGTSNLLSGILRKQFKNHQEYLDFPYVNFIDKIGMHSMLIEADMEGNYVGSSYSWANTRDWAKFGLLYLHRGNWNGTQIFDDSWVDYITKPTPTSDARYGAHFWLNAGGFHPDVPKDMYSANGYQGQRVYIIPSKDLVVVRFGLAGSDGIDFNKFLSEISSAIE</sequence>